<dbReference type="CTD" id="20237817"/>
<dbReference type="PANTHER" id="PTHR34239:SF2">
    <property type="entry name" value="TRANSPOSABLE ELEMENT P TRANSPOSASE_THAP9 CONSERVED DOMAIN-CONTAINING PROTEIN"/>
    <property type="match status" value="1"/>
</dbReference>
<evidence type="ECO:0000256" key="1">
    <source>
        <dbReference type="SAM" id="MobiDB-lite"/>
    </source>
</evidence>
<dbReference type="EMBL" id="KB201037">
    <property type="protein sequence ID" value="ESO99553.1"/>
    <property type="molecule type" value="Genomic_DNA"/>
</dbReference>
<name>V4A6J9_LOTGI</name>
<dbReference type="OrthoDB" id="5988333at2759"/>
<dbReference type="OMA" id="NKSRHED"/>
<reference evidence="2 3" key="1">
    <citation type="journal article" date="2013" name="Nature">
        <title>Insights into bilaterian evolution from three spiralian genomes.</title>
        <authorList>
            <person name="Simakov O."/>
            <person name="Marletaz F."/>
            <person name="Cho S.J."/>
            <person name="Edsinger-Gonzales E."/>
            <person name="Havlak P."/>
            <person name="Hellsten U."/>
            <person name="Kuo D.H."/>
            <person name="Larsson T."/>
            <person name="Lv J."/>
            <person name="Arendt D."/>
            <person name="Savage R."/>
            <person name="Osoegawa K."/>
            <person name="de Jong P."/>
            <person name="Grimwood J."/>
            <person name="Chapman J.A."/>
            <person name="Shapiro H."/>
            <person name="Aerts A."/>
            <person name="Otillar R.P."/>
            <person name="Terry A.Y."/>
            <person name="Boore J.L."/>
            <person name="Grigoriev I.V."/>
            <person name="Lindberg D.R."/>
            <person name="Seaver E.C."/>
            <person name="Weisblat D.A."/>
            <person name="Putnam N.H."/>
            <person name="Rokhsar D.S."/>
        </authorList>
    </citation>
    <scope>NUCLEOTIDE SEQUENCE [LARGE SCALE GENOMIC DNA]</scope>
</reference>
<feature type="region of interest" description="Disordered" evidence="1">
    <location>
        <begin position="159"/>
        <end position="211"/>
    </location>
</feature>
<dbReference type="Proteomes" id="UP000030746">
    <property type="component" value="Unassembled WGS sequence"/>
</dbReference>
<keyword evidence="3" id="KW-1185">Reference proteome</keyword>
<evidence type="ECO:0000313" key="3">
    <source>
        <dbReference type="Proteomes" id="UP000030746"/>
    </source>
</evidence>
<dbReference type="RefSeq" id="XP_009050034.1">
    <property type="nucleotide sequence ID" value="XM_009051786.1"/>
</dbReference>
<dbReference type="AlphaFoldDB" id="V4A6J9"/>
<dbReference type="PANTHER" id="PTHR34239">
    <property type="entry name" value="APPLE DOMAIN-CONTAINING PROTEIN"/>
    <property type="match status" value="1"/>
</dbReference>
<dbReference type="HOGENOM" id="CLU_1306104_0_0_1"/>
<proteinExistence type="predicted"/>
<dbReference type="KEGG" id="lgi:LOTGIDRAFT_158645"/>
<evidence type="ECO:0000313" key="2">
    <source>
        <dbReference type="EMBL" id="ESO99553.1"/>
    </source>
</evidence>
<organism evidence="2 3">
    <name type="scientific">Lottia gigantea</name>
    <name type="common">Giant owl limpet</name>
    <dbReference type="NCBI Taxonomy" id="225164"/>
    <lineage>
        <taxon>Eukaryota</taxon>
        <taxon>Metazoa</taxon>
        <taxon>Spiralia</taxon>
        <taxon>Lophotrochozoa</taxon>
        <taxon>Mollusca</taxon>
        <taxon>Gastropoda</taxon>
        <taxon>Patellogastropoda</taxon>
        <taxon>Lottioidea</taxon>
        <taxon>Lottiidae</taxon>
        <taxon>Lottia</taxon>
    </lineage>
</organism>
<accession>V4A6J9</accession>
<protein>
    <submittedName>
        <fullName evidence="2">Uncharacterized protein</fullName>
    </submittedName>
</protein>
<gene>
    <name evidence="2" type="ORF">LOTGIDRAFT_158645</name>
</gene>
<sequence length="211" mass="23756">MCQELLKVARPENCTALVTVLCNIEIWSVLSSQPKTLDKKLQNIETLLVKAASILTKAVHKQGQAQEASVLEIDRSMEVLALMGQCNRQLNFFRRELMKVRDLHTEFSHLCSHSNKFNQILFGDDIPKKVKEIGDCKRFFFDKISGGFGGNSSFNKSNYVRPHVSSSKGRGRSFVPGRTYYGNRGGARSSGTNRTDSKNFKKGPARPKERQ</sequence>
<dbReference type="GeneID" id="20237817"/>